<sequence length="395" mass="43116">MAVRVTVAQRRARLGVRHRLATRAGTPEEVAGALVALHATDPATVYLSTAARLREPSVAEVERALYDDRTLLRMLCMRRTMFVLPVAVAARAQAGAALDVERKQRTLLISHLSSQGHPDNVPGAAEWLAETEEATLRALRARGQATGAELSAEVPRLRQQLIMAKGKPYEAIGNVTSRVLYLLGLRGRIVRGRPRGSWLSSQYHWATLDTWLPGGLPELDPVTARTELARHWLTSFGPAPVSDLRWWTGWTAAQTKQALAALDLAEADLDGEPGVLLAGDTEPVPEPEPWVALLPALDPTPMGWQRRDWFLDGHQAALFDRSGNAGPTVWADGRVVGGWAQRADGEVVTRILSDVGAEVTRAVEAEAARLTAWLGEVRVTPRFRTPLEKELSGNP</sequence>
<reference evidence="1 2" key="1">
    <citation type="submission" date="2019-02" db="EMBL/GenBank/DDBJ databases">
        <title>Draft genome sequence of Amycolatopsis sp. 8-3EHSu isolated from roots of Suaeda maritima.</title>
        <authorList>
            <person name="Duangmal K."/>
            <person name="Chantavorakit T."/>
        </authorList>
    </citation>
    <scope>NUCLEOTIDE SEQUENCE [LARGE SCALE GENOMIC DNA]</scope>
    <source>
        <strain evidence="1 2">8-3EHSu</strain>
    </source>
</reference>
<keyword evidence="1" id="KW-0238">DNA-binding</keyword>
<keyword evidence="2" id="KW-1185">Reference proteome</keyword>
<name>A0A4Q7JE09_9PSEU</name>
<dbReference type="PANTHER" id="PTHR38479">
    <property type="entry name" value="LMO0824 PROTEIN"/>
    <property type="match status" value="1"/>
</dbReference>
<gene>
    <name evidence="1" type="ORF">EWH70_00845</name>
</gene>
<dbReference type="RefSeq" id="WP_130473247.1">
    <property type="nucleotide sequence ID" value="NZ_SFCC01000001.1"/>
</dbReference>
<evidence type="ECO:0000313" key="2">
    <source>
        <dbReference type="Proteomes" id="UP000292003"/>
    </source>
</evidence>
<proteinExistence type="predicted"/>
<dbReference type="Pfam" id="PF06224">
    <property type="entry name" value="AlkZ-like"/>
    <property type="match status" value="1"/>
</dbReference>
<evidence type="ECO:0000313" key="1">
    <source>
        <dbReference type="EMBL" id="RZQ65677.1"/>
    </source>
</evidence>
<dbReference type="OrthoDB" id="9148135at2"/>
<dbReference type="AlphaFoldDB" id="A0A4Q7JE09"/>
<organism evidence="1 2">
    <name type="scientific">Amycolatopsis suaedae</name>
    <dbReference type="NCBI Taxonomy" id="2510978"/>
    <lineage>
        <taxon>Bacteria</taxon>
        <taxon>Bacillati</taxon>
        <taxon>Actinomycetota</taxon>
        <taxon>Actinomycetes</taxon>
        <taxon>Pseudonocardiales</taxon>
        <taxon>Pseudonocardiaceae</taxon>
        <taxon>Amycolatopsis</taxon>
    </lineage>
</organism>
<comment type="caution">
    <text evidence="1">The sequence shown here is derived from an EMBL/GenBank/DDBJ whole genome shotgun (WGS) entry which is preliminary data.</text>
</comment>
<dbReference type="GO" id="GO:0003677">
    <property type="term" value="F:DNA binding"/>
    <property type="evidence" value="ECO:0007669"/>
    <property type="project" value="UniProtKB-KW"/>
</dbReference>
<dbReference type="InterPro" id="IPR009351">
    <property type="entry name" value="AlkZ-like"/>
</dbReference>
<accession>A0A4Q7JE09</accession>
<protein>
    <submittedName>
        <fullName evidence="1">Winged helix DNA-binding domain-containing protein</fullName>
    </submittedName>
</protein>
<dbReference type="Proteomes" id="UP000292003">
    <property type="component" value="Unassembled WGS sequence"/>
</dbReference>
<dbReference type="EMBL" id="SFCC01000001">
    <property type="protein sequence ID" value="RZQ65677.1"/>
    <property type="molecule type" value="Genomic_DNA"/>
</dbReference>
<dbReference type="PANTHER" id="PTHR38479:SF2">
    <property type="entry name" value="WINGED HELIX DNA-BINDING DOMAIN-CONTAINING PROTEIN"/>
    <property type="match status" value="1"/>
</dbReference>